<feature type="region of interest" description="Disordered" evidence="1">
    <location>
        <begin position="46"/>
        <end position="67"/>
    </location>
</feature>
<sequence>MNAITRAPSGSPLAANLRQTPTGADKASVAERGNVHETKVGTGALQGHQIGVGDSGSPPQPAASQQLPRAVQAAVVGVQLQVPQTPQARQAILTRAAAQPQPLPSKSSLYAPQPGGLATNAAVLEKLQAHAKAAGTDLTPKEIAGYVALGEHAANALQQPATALARQLGEVVVNTVNPPVVLTPNMETARGISWYIAACAAQQDVNQQATGSAAMVNGKEVSNLTVKGAFVFNDPNNAIYKFLQSSPLAYSRISSHFHERSASDGMIGSRPEQRGIEDYDRRLPGQNGAMLFDKLKGAPGKEEMFLKFEHTGYPEVSTSAQRVDDQGQGLASGWRALGRKIAHALSFIQTRFEGAMGVNRKEHVHKGLLKTPVHEPFMQVIKSAEKLGLSTGASADAHKELSKEKGFPHLEETLAQLKKTIGALPELSDEHLRLLDSLVQAQAAIITVKSELGAQSDHLGIERRGAETHIDLNPPRAHLEAAHKDFVTLEPGLRSAQGVLAPYVPPAGVQGKHTIPAGVNITAVKDWNRNGIAINGTVYPAYGKKDNVPVHQDGQQSTLEQACSAFVQACGNNPVAAEWISRFAHQGMAVPMLQYLERESLGPAGTGVMVSQGTQSFDINTLPNGSVEVTMNYRYQNSADSAPLIINGDLVYMNEKARLNATVTLRFDNPSTYTSTQVPVPVISAPLTYSTADFSRA</sequence>
<protein>
    <submittedName>
        <fullName evidence="2">Uncharacterized protein</fullName>
    </submittedName>
</protein>
<dbReference type="Proteomes" id="UP001162800">
    <property type="component" value="Chromosome"/>
</dbReference>
<accession>A0ABY6G7Q2</accession>
<dbReference type="RefSeq" id="WP_231042029.1">
    <property type="nucleotide sequence ID" value="NZ_CP106881.1"/>
</dbReference>
<gene>
    <name evidence="2" type="ORF">M9799_12650</name>
</gene>
<keyword evidence="3" id="KW-1185">Reference proteome</keyword>
<evidence type="ECO:0000256" key="1">
    <source>
        <dbReference type="SAM" id="MobiDB-lite"/>
    </source>
</evidence>
<evidence type="ECO:0000313" key="3">
    <source>
        <dbReference type="Proteomes" id="UP001162800"/>
    </source>
</evidence>
<reference evidence="2" key="1">
    <citation type="submission" date="2022-09" db="EMBL/GenBank/DDBJ databases">
        <title>The complete genome of Acidovorax sp. 5MLIR.</title>
        <authorList>
            <person name="Liu L."/>
            <person name="Yue J."/>
            <person name="Yang F."/>
            <person name="Yuan J."/>
            <person name="Li L."/>
        </authorList>
    </citation>
    <scope>NUCLEOTIDE SEQUENCE</scope>
    <source>
        <strain evidence="2">5MLIR</strain>
    </source>
</reference>
<dbReference type="EMBL" id="CP106881">
    <property type="protein sequence ID" value="UYG50933.1"/>
    <property type="molecule type" value="Genomic_DNA"/>
</dbReference>
<evidence type="ECO:0000313" key="2">
    <source>
        <dbReference type="EMBL" id="UYG50933.1"/>
    </source>
</evidence>
<proteinExistence type="predicted"/>
<feature type="region of interest" description="Disordered" evidence="1">
    <location>
        <begin position="1"/>
        <end position="31"/>
    </location>
</feature>
<name>A0ABY6G7Q2_9BURK</name>
<organism evidence="2 3">
    <name type="scientific">Comamonas endophytica</name>
    <dbReference type="NCBI Taxonomy" id="2949090"/>
    <lineage>
        <taxon>Bacteria</taxon>
        <taxon>Pseudomonadati</taxon>
        <taxon>Pseudomonadota</taxon>
        <taxon>Betaproteobacteria</taxon>
        <taxon>Burkholderiales</taxon>
        <taxon>Comamonadaceae</taxon>
        <taxon>Comamonas</taxon>
    </lineage>
</organism>